<dbReference type="OrthoDB" id="9792139at2"/>
<sequence>MKRTSRLLIISAALASLALGACKKDLNLQPPSNTIVGNEGQGTAGSYIKDAATAEAALASCYTFFRSNAAECYVLDYFNIGDAQSDNAYAGADNAAGFEIDEFRILSTNSWVARDWGYLYNHITACNSVIVNVPKVTDAALTAARKAQIVAEAKFIRARAYFDLVRLFGDVPLVLEELPTITADNLAEIYPLLYPSRASTDSVYDQITSDLKSAVDAVPVSAVNKGYVTKGAVYTLLAKIAATRKPINWPEVQSYADQVIALGYSLLPVYDQLWDGNHENSAEAIFELNFDGWDTGGNWGTSMFLGTDWKKFCNPSNDLMRAYKEANDSVRYRSTITFANVTGKWGDARLSLDSFPFFYKMRKTDASQNIIMYRLADVLLLKAEALNEQGDVSGANTIVTQIRQRVKLNPLNITDQAAMRLAIEKERRLELAFEGQRWYDLVRTDRAIPVMQAVTDGKGVNLGYHLTEQSLLWPIPQGEMDQNANLEQNTGY</sequence>
<name>A0A1G8BF54_CHIFI</name>
<dbReference type="PROSITE" id="PS51257">
    <property type="entry name" value="PROKAR_LIPOPROTEIN"/>
    <property type="match status" value="1"/>
</dbReference>
<dbReference type="EMBL" id="FNBN01000011">
    <property type="protein sequence ID" value="SDH31847.1"/>
    <property type="molecule type" value="Genomic_DNA"/>
</dbReference>
<dbReference type="InterPro" id="IPR011990">
    <property type="entry name" value="TPR-like_helical_dom_sf"/>
</dbReference>
<keyword evidence="4" id="KW-0472">Membrane</keyword>
<dbReference type="CDD" id="cd08977">
    <property type="entry name" value="SusD"/>
    <property type="match status" value="1"/>
</dbReference>
<evidence type="ECO:0000256" key="1">
    <source>
        <dbReference type="ARBA" id="ARBA00004442"/>
    </source>
</evidence>
<feature type="signal peptide" evidence="6">
    <location>
        <begin position="1"/>
        <end position="23"/>
    </location>
</feature>
<dbReference type="InterPro" id="IPR012944">
    <property type="entry name" value="SusD_RagB_dom"/>
</dbReference>
<reference evidence="9 10" key="1">
    <citation type="submission" date="2016-10" db="EMBL/GenBank/DDBJ databases">
        <authorList>
            <person name="de Groot N.N."/>
        </authorList>
    </citation>
    <scope>NUCLEOTIDE SEQUENCE [LARGE SCALE GENOMIC DNA]</scope>
    <source>
        <strain evidence="9 10">DSM 527</strain>
    </source>
</reference>
<organism evidence="9 10">
    <name type="scientific">Chitinophaga filiformis</name>
    <name type="common">Myxococcus filiformis</name>
    <name type="synonym">Flexibacter filiformis</name>
    <dbReference type="NCBI Taxonomy" id="104663"/>
    <lineage>
        <taxon>Bacteria</taxon>
        <taxon>Pseudomonadati</taxon>
        <taxon>Bacteroidota</taxon>
        <taxon>Chitinophagia</taxon>
        <taxon>Chitinophagales</taxon>
        <taxon>Chitinophagaceae</taxon>
        <taxon>Chitinophaga</taxon>
    </lineage>
</organism>
<dbReference type="STRING" id="104663.SAMN04488121_11126"/>
<evidence type="ECO:0000256" key="3">
    <source>
        <dbReference type="ARBA" id="ARBA00022729"/>
    </source>
</evidence>
<keyword evidence="5" id="KW-0998">Cell outer membrane</keyword>
<dbReference type="Proteomes" id="UP000199045">
    <property type="component" value="Unassembled WGS sequence"/>
</dbReference>
<evidence type="ECO:0000313" key="9">
    <source>
        <dbReference type="EMBL" id="SDH31847.1"/>
    </source>
</evidence>
<evidence type="ECO:0000259" key="7">
    <source>
        <dbReference type="Pfam" id="PF07980"/>
    </source>
</evidence>
<dbReference type="InterPro" id="IPR033985">
    <property type="entry name" value="SusD-like_N"/>
</dbReference>
<dbReference type="Pfam" id="PF14322">
    <property type="entry name" value="SusD-like_3"/>
    <property type="match status" value="1"/>
</dbReference>
<evidence type="ECO:0000256" key="6">
    <source>
        <dbReference type="SAM" id="SignalP"/>
    </source>
</evidence>
<feature type="domain" description="RagB/SusD" evidence="7">
    <location>
        <begin position="362"/>
        <end position="492"/>
    </location>
</feature>
<proteinExistence type="inferred from homology"/>
<evidence type="ECO:0000256" key="4">
    <source>
        <dbReference type="ARBA" id="ARBA00023136"/>
    </source>
</evidence>
<dbReference type="RefSeq" id="WP_089837671.1">
    <property type="nucleotide sequence ID" value="NZ_FNBN01000011.1"/>
</dbReference>
<dbReference type="SUPFAM" id="SSF48452">
    <property type="entry name" value="TPR-like"/>
    <property type="match status" value="1"/>
</dbReference>
<evidence type="ECO:0000256" key="2">
    <source>
        <dbReference type="ARBA" id="ARBA00006275"/>
    </source>
</evidence>
<keyword evidence="3 6" id="KW-0732">Signal</keyword>
<gene>
    <name evidence="9" type="ORF">SAMN04488121_11126</name>
</gene>
<dbReference type="Gene3D" id="1.25.40.390">
    <property type="match status" value="1"/>
</dbReference>
<feature type="domain" description="SusD-like N-terminal" evidence="8">
    <location>
        <begin position="82"/>
        <end position="240"/>
    </location>
</feature>
<comment type="similarity">
    <text evidence="2">Belongs to the SusD family.</text>
</comment>
<evidence type="ECO:0000313" key="10">
    <source>
        <dbReference type="Proteomes" id="UP000199045"/>
    </source>
</evidence>
<dbReference type="Pfam" id="PF07980">
    <property type="entry name" value="SusD_RagB"/>
    <property type="match status" value="1"/>
</dbReference>
<accession>A0A1G8BF54</accession>
<evidence type="ECO:0000256" key="5">
    <source>
        <dbReference type="ARBA" id="ARBA00023237"/>
    </source>
</evidence>
<evidence type="ECO:0000259" key="8">
    <source>
        <dbReference type="Pfam" id="PF14322"/>
    </source>
</evidence>
<comment type="subcellular location">
    <subcellularLocation>
        <location evidence="1">Cell outer membrane</location>
    </subcellularLocation>
</comment>
<protein>
    <submittedName>
        <fullName evidence="9">Starch-binding associating with outer membrane</fullName>
    </submittedName>
</protein>
<dbReference type="GO" id="GO:0009279">
    <property type="term" value="C:cell outer membrane"/>
    <property type="evidence" value="ECO:0007669"/>
    <property type="project" value="UniProtKB-SubCell"/>
</dbReference>
<feature type="chain" id="PRO_5011752858" evidence="6">
    <location>
        <begin position="24"/>
        <end position="492"/>
    </location>
</feature>
<dbReference type="AlphaFoldDB" id="A0A1G8BF54"/>